<evidence type="ECO:0000256" key="1">
    <source>
        <dbReference type="ARBA" id="ARBA00022833"/>
    </source>
</evidence>
<feature type="binding site" evidence="2">
    <location>
        <position position="29"/>
    </location>
    <ligand>
        <name>Zn(2+)</name>
        <dbReference type="ChEBI" id="CHEBI:29105"/>
    </ligand>
</feature>
<evidence type="ECO:0000313" key="4">
    <source>
        <dbReference type="Proteomes" id="UP000001318"/>
    </source>
</evidence>
<dbReference type="InterPro" id="IPR003737">
    <property type="entry name" value="GlcNAc_PI_deacetylase-related"/>
</dbReference>
<dbReference type="PANTHER" id="PTHR12993">
    <property type="entry name" value="N-ACETYLGLUCOSAMINYL-PHOSPHATIDYLINOSITOL DE-N-ACETYLASE-RELATED"/>
    <property type="match status" value="1"/>
</dbReference>
<dbReference type="Pfam" id="PF02585">
    <property type="entry name" value="PIG-L"/>
    <property type="match status" value="1"/>
</dbReference>
<comment type="function">
    <text evidence="2">A mycothiol (MSH, N-acetylcysteinyl-glucosaminyl-inositol) S-conjugate amidase, it recycles conjugated MSH to the N-acetyl cysteine conjugate (AcCys S-conjugate, a mercapturic acid) and the MSH precursor. Involved in MSH-dependent detoxification of a number of alkylating agents and antibiotics.</text>
</comment>
<dbReference type="SUPFAM" id="SSF102588">
    <property type="entry name" value="LmbE-like"/>
    <property type="match status" value="1"/>
</dbReference>
<dbReference type="InterPro" id="IPR017811">
    <property type="entry name" value="Mca"/>
</dbReference>
<organism evidence="3 4">
    <name type="scientific">Clavibacter sepedonicus</name>
    <name type="common">Clavibacter michiganensis subsp. sepedonicus</name>
    <dbReference type="NCBI Taxonomy" id="31964"/>
    <lineage>
        <taxon>Bacteria</taxon>
        <taxon>Bacillati</taxon>
        <taxon>Actinomycetota</taxon>
        <taxon>Actinomycetes</taxon>
        <taxon>Micrococcales</taxon>
        <taxon>Microbacteriaceae</taxon>
        <taxon>Clavibacter</taxon>
    </lineage>
</organism>
<dbReference type="EMBL" id="AM849034">
    <property type="protein sequence ID" value="CAQ02510.1"/>
    <property type="molecule type" value="Genomic_DNA"/>
</dbReference>
<feature type="binding site" evidence="2">
    <location>
        <position position="26"/>
    </location>
    <ligand>
        <name>Zn(2+)</name>
        <dbReference type="ChEBI" id="CHEBI:29105"/>
    </ligand>
</feature>
<dbReference type="STRING" id="31964.CMS2430"/>
<dbReference type="Gene3D" id="3.40.50.10320">
    <property type="entry name" value="LmbE-like"/>
    <property type="match status" value="1"/>
</dbReference>
<dbReference type="InterPro" id="IPR024078">
    <property type="entry name" value="LmbE-like_dom_sf"/>
</dbReference>
<name>B0RH34_CLASE</name>
<dbReference type="PANTHER" id="PTHR12993:SF11">
    <property type="entry name" value="N-ACETYLGLUCOSAMINYL-PHOSPHATIDYLINOSITOL DE-N-ACETYLASE"/>
    <property type="match status" value="1"/>
</dbReference>
<evidence type="ECO:0000256" key="2">
    <source>
        <dbReference type="HAMAP-Rule" id="MF_01482"/>
    </source>
</evidence>
<dbReference type="HOGENOM" id="CLU_049311_2_2_11"/>
<keyword evidence="2" id="KW-0479">Metal-binding</keyword>
<comment type="cofactor">
    <cofactor evidence="2">
        <name>Zn(2+)</name>
        <dbReference type="ChEBI" id="CHEBI:29105"/>
    </cofactor>
    <text evidence="2">Binds 1 zinc ion per subunit.</text>
</comment>
<protein>
    <recommendedName>
        <fullName evidence="2">Mycothiol S-conjugate amidase</fullName>
        <ecNumber evidence="2">3.5.1.115</ecNumber>
    </recommendedName>
</protein>
<dbReference type="GO" id="GO:0010127">
    <property type="term" value="P:mycothiol-dependent detoxification"/>
    <property type="evidence" value="ECO:0007669"/>
    <property type="project" value="UniProtKB-UniRule"/>
</dbReference>
<dbReference type="EC" id="3.5.1.115" evidence="2"/>
<dbReference type="AlphaFoldDB" id="B0RH34"/>
<comment type="subunit">
    <text evidence="2">Monomer.</text>
</comment>
<proteinExistence type="inferred from homology"/>
<sequence>MYSGCPDYIPHPWSPVTLRLMAVHAHPDDESSKGAATYTHYTKQGAEIMVVSCTGGEAGDILNEGLAERAMAERDLPGLRRIEMARAQAVMGVQHRWLGYVDSGMAREDGSLPPAAFASIPVEVSAEPLVRLVREFRPHVLVAYDENGGYPHPDHIQAHVIAMEAWRESGVAGSYPDAGEPWEISKLYFDRIFNGAKIRAVREHLVAADAAPEMLEAVDEMLDWMGDRPDLATTHVHVADHFEARDRALLSHASQVAPDSSFFRWPRDLQQRAWPFEDFQLVESRVDAPDEEHDLFAGIVDEDQAAVA</sequence>
<comment type="catalytic activity">
    <reaction evidence="2">
        <text>mycothiol S-conjugate + H2O = an N-acetyl-L-cysteine-S-conjugate + 1D-myo-inositol 2-amino-2-deoxy-alpha-D-glucopyranoside</text>
        <dbReference type="Rhea" id="RHEA:36543"/>
        <dbReference type="ChEBI" id="CHEBI:15377"/>
        <dbReference type="ChEBI" id="CHEBI:58718"/>
        <dbReference type="ChEBI" id="CHEBI:58886"/>
        <dbReference type="ChEBI" id="CHEBI:59633"/>
        <dbReference type="EC" id="3.5.1.115"/>
    </reaction>
</comment>
<keyword evidence="2" id="KW-0378">Hydrolase</keyword>
<reference evidence="3 4" key="1">
    <citation type="journal article" date="2008" name="J. Bacteriol.">
        <title>Genome of the actinomycete plant pathogen Clavibacter michiganensis subsp. sepedonicus suggests recent niche adaptation.</title>
        <authorList>
            <person name="Bentley S.D."/>
            <person name="Corton C."/>
            <person name="Brown S.E."/>
            <person name="Barron A."/>
            <person name="Clark L."/>
            <person name="Doggett J."/>
            <person name="Harris B."/>
            <person name="Ormond D."/>
            <person name="Quail M.A."/>
            <person name="May G."/>
            <person name="Francis D."/>
            <person name="Knudson D."/>
            <person name="Parkhill J."/>
            <person name="Ishimaru C.A."/>
        </authorList>
    </citation>
    <scope>NUCLEOTIDE SEQUENCE [LARGE SCALE GENOMIC DNA]</scope>
    <source>
        <strain evidence="4">ATCC 33113 / DSM 20744 / JCM 9667 / LMG 2889 / ICMP 2535 / C-1</strain>
    </source>
</reference>
<dbReference type="NCBIfam" id="TIGR03446">
    <property type="entry name" value="mycothiol_Mca"/>
    <property type="match status" value="1"/>
</dbReference>
<comment type="similarity">
    <text evidence="2">Belongs to the MshB deacetylase family. Mca subfamily.</text>
</comment>
<dbReference type="GO" id="GO:0016811">
    <property type="term" value="F:hydrolase activity, acting on carbon-nitrogen (but not peptide) bonds, in linear amides"/>
    <property type="evidence" value="ECO:0007669"/>
    <property type="project" value="TreeGrafter"/>
</dbReference>
<keyword evidence="1 2" id="KW-0862">Zinc</keyword>
<dbReference type="GO" id="GO:0008270">
    <property type="term" value="F:zinc ion binding"/>
    <property type="evidence" value="ECO:0007669"/>
    <property type="project" value="UniProtKB-UniRule"/>
</dbReference>
<evidence type="ECO:0000313" key="3">
    <source>
        <dbReference type="EMBL" id="CAQ02510.1"/>
    </source>
</evidence>
<dbReference type="Proteomes" id="UP000001318">
    <property type="component" value="Chromosome"/>
</dbReference>
<dbReference type="eggNOG" id="COG2120">
    <property type="taxonomic scope" value="Bacteria"/>
</dbReference>
<feature type="binding site" evidence="2">
    <location>
        <position position="155"/>
    </location>
    <ligand>
        <name>Zn(2+)</name>
        <dbReference type="ChEBI" id="CHEBI:29105"/>
    </ligand>
</feature>
<dbReference type="HAMAP" id="MF_01482">
    <property type="entry name" value="Mca"/>
    <property type="match status" value="1"/>
</dbReference>
<gene>
    <name evidence="2" type="primary">mca</name>
    <name evidence="3" type="ordered locus">CMS2430</name>
</gene>
<dbReference type="GO" id="GO:0010126">
    <property type="term" value="P:mycothiol metabolic process"/>
    <property type="evidence" value="ECO:0007669"/>
    <property type="project" value="UniProtKB-UniRule"/>
</dbReference>
<dbReference type="KEGG" id="cms:CMS2430"/>
<keyword evidence="4" id="KW-1185">Reference proteome</keyword>
<accession>B0RH34</accession>